<sequence>MQAATTANPVPRKVTRPRADALRNRERIVTAAREMFV</sequence>
<accession>A0ABV1WGW3</accession>
<dbReference type="Gene3D" id="1.10.357.10">
    <property type="entry name" value="Tetracycline Repressor, domain 2"/>
    <property type="match status" value="1"/>
</dbReference>
<reference evidence="2 3" key="1">
    <citation type="submission" date="2024-06" db="EMBL/GenBank/DDBJ databases">
        <title>The Natural Products Discovery Center: Release of the First 8490 Sequenced Strains for Exploring Actinobacteria Biosynthetic Diversity.</title>
        <authorList>
            <person name="Kalkreuter E."/>
            <person name="Kautsar S.A."/>
            <person name="Yang D."/>
            <person name="Bader C.D."/>
            <person name="Teijaro C.N."/>
            <person name="Fluegel L."/>
            <person name="Davis C.M."/>
            <person name="Simpson J.R."/>
            <person name="Lauterbach L."/>
            <person name="Steele A.D."/>
            <person name="Gui C."/>
            <person name="Meng S."/>
            <person name="Li G."/>
            <person name="Viehrig K."/>
            <person name="Ye F."/>
            <person name="Su P."/>
            <person name="Kiefer A.F."/>
            <person name="Nichols A."/>
            <person name="Cepeda A.J."/>
            <person name="Yan W."/>
            <person name="Fan B."/>
            <person name="Jiang Y."/>
            <person name="Adhikari A."/>
            <person name="Zheng C.-J."/>
            <person name="Schuster L."/>
            <person name="Cowan T.M."/>
            <person name="Smanski M.J."/>
            <person name="Chevrette M.G."/>
            <person name="De Carvalho L.P.S."/>
            <person name="Shen B."/>
        </authorList>
    </citation>
    <scope>NUCLEOTIDE SEQUENCE [LARGE SCALE GENOMIC DNA]</scope>
    <source>
        <strain evidence="2 3">NPDC000634</strain>
    </source>
</reference>
<evidence type="ECO:0000313" key="3">
    <source>
        <dbReference type="Proteomes" id="UP001458415"/>
    </source>
</evidence>
<evidence type="ECO:0000256" key="1">
    <source>
        <dbReference type="SAM" id="MobiDB-lite"/>
    </source>
</evidence>
<evidence type="ECO:0000313" key="2">
    <source>
        <dbReference type="EMBL" id="MER6983412.1"/>
    </source>
</evidence>
<keyword evidence="3" id="KW-1185">Reference proteome</keyword>
<dbReference type="Proteomes" id="UP001458415">
    <property type="component" value="Unassembled WGS sequence"/>
</dbReference>
<protein>
    <submittedName>
        <fullName evidence="2">TetR/AcrR family transcriptional regulator</fullName>
    </submittedName>
</protein>
<comment type="caution">
    <text evidence="2">The sequence shown here is derived from an EMBL/GenBank/DDBJ whole genome shotgun (WGS) entry which is preliminary data.</text>
</comment>
<dbReference type="EMBL" id="JBEPCU010001368">
    <property type="protein sequence ID" value="MER6983412.1"/>
    <property type="molecule type" value="Genomic_DNA"/>
</dbReference>
<name>A0ABV1WGW3_9ACTN</name>
<organism evidence="2 3">
    <name type="scientific">Streptomyces carpinensis</name>
    <dbReference type="NCBI Taxonomy" id="66369"/>
    <lineage>
        <taxon>Bacteria</taxon>
        <taxon>Bacillati</taxon>
        <taxon>Actinomycetota</taxon>
        <taxon>Actinomycetes</taxon>
        <taxon>Kitasatosporales</taxon>
        <taxon>Streptomycetaceae</taxon>
        <taxon>Streptomyces</taxon>
    </lineage>
</organism>
<feature type="region of interest" description="Disordered" evidence="1">
    <location>
        <begin position="1"/>
        <end position="21"/>
    </location>
</feature>
<feature type="non-terminal residue" evidence="2">
    <location>
        <position position="37"/>
    </location>
</feature>
<proteinExistence type="predicted"/>
<gene>
    <name evidence="2" type="ORF">ABT317_42270</name>
</gene>